<name>A0A7M4F4T8_CROPO</name>
<reference evidence="5" key="2">
    <citation type="submission" date="2025-09" db="UniProtKB">
        <authorList>
            <consortium name="Ensembl"/>
        </authorList>
    </citation>
    <scope>IDENTIFICATION</scope>
</reference>
<evidence type="ECO:0000256" key="1">
    <source>
        <dbReference type="ARBA" id="ARBA00004370"/>
    </source>
</evidence>
<comment type="subcellular location">
    <subcellularLocation>
        <location evidence="1">Membrane</location>
    </subcellularLocation>
</comment>
<dbReference type="GO" id="GO:0042110">
    <property type="term" value="P:T cell activation"/>
    <property type="evidence" value="ECO:0007669"/>
    <property type="project" value="TreeGrafter"/>
</dbReference>
<dbReference type="GO" id="GO:0009897">
    <property type="term" value="C:external side of plasma membrane"/>
    <property type="evidence" value="ECO:0007669"/>
    <property type="project" value="TreeGrafter"/>
</dbReference>
<evidence type="ECO:0000256" key="3">
    <source>
        <dbReference type="ARBA" id="ARBA00023136"/>
    </source>
</evidence>
<dbReference type="Ensembl" id="ENSCPRT00005023033.1">
    <property type="protein sequence ID" value="ENSCPRP00005019704.1"/>
    <property type="gene ID" value="ENSCPRG00005013736.1"/>
</dbReference>
<keyword evidence="2" id="KW-0732">Signal</keyword>
<dbReference type="GeneTree" id="ENSGT01030000234540"/>
<dbReference type="OMA" id="KARSITW"/>
<evidence type="ECO:0000256" key="4">
    <source>
        <dbReference type="ARBA" id="ARBA00023180"/>
    </source>
</evidence>
<proteinExistence type="predicted"/>
<evidence type="ECO:0008006" key="7">
    <source>
        <dbReference type="Google" id="ProtNLM"/>
    </source>
</evidence>
<dbReference type="AlphaFoldDB" id="A0A7M4F4T8"/>
<evidence type="ECO:0000313" key="6">
    <source>
        <dbReference type="Proteomes" id="UP000594220"/>
    </source>
</evidence>
<dbReference type="InterPro" id="IPR015631">
    <property type="entry name" value="CD2/SLAM_rcpt"/>
</dbReference>
<keyword evidence="3" id="KW-0472">Membrane</keyword>
<organism evidence="5 6">
    <name type="scientific">Crocodylus porosus</name>
    <name type="common">Saltwater crocodile</name>
    <name type="synonym">Estuarine crocodile</name>
    <dbReference type="NCBI Taxonomy" id="8502"/>
    <lineage>
        <taxon>Eukaryota</taxon>
        <taxon>Metazoa</taxon>
        <taxon>Chordata</taxon>
        <taxon>Craniata</taxon>
        <taxon>Vertebrata</taxon>
        <taxon>Euteleostomi</taxon>
        <taxon>Archelosauria</taxon>
        <taxon>Archosauria</taxon>
        <taxon>Crocodylia</taxon>
        <taxon>Longirostres</taxon>
        <taxon>Crocodylidae</taxon>
        <taxon>Crocodylus</taxon>
    </lineage>
</organism>
<dbReference type="Proteomes" id="UP000594220">
    <property type="component" value="Unplaced"/>
</dbReference>
<evidence type="ECO:0000313" key="5">
    <source>
        <dbReference type="Ensembl" id="ENSCPRP00005019704.1"/>
    </source>
</evidence>
<dbReference type="InterPro" id="IPR036179">
    <property type="entry name" value="Ig-like_dom_sf"/>
</dbReference>
<dbReference type="Gene3D" id="2.60.40.10">
    <property type="entry name" value="Immunoglobulins"/>
    <property type="match status" value="2"/>
</dbReference>
<evidence type="ECO:0000256" key="2">
    <source>
        <dbReference type="ARBA" id="ARBA00022729"/>
    </source>
</evidence>
<dbReference type="PANTHER" id="PTHR12080:SF18">
    <property type="entry name" value="SLAM FAMILY MEMBER 9"/>
    <property type="match status" value="1"/>
</dbReference>
<reference evidence="5" key="1">
    <citation type="submission" date="2025-08" db="UniProtKB">
        <authorList>
            <consortium name="Ensembl"/>
        </authorList>
    </citation>
    <scope>IDENTIFICATION</scope>
</reference>
<dbReference type="PANTHER" id="PTHR12080">
    <property type="entry name" value="SIGNALING LYMPHOCYTIC ACTIVATION MOLECULE"/>
    <property type="match status" value="1"/>
</dbReference>
<dbReference type="SUPFAM" id="SSF48726">
    <property type="entry name" value="Immunoglobulin"/>
    <property type="match status" value="1"/>
</dbReference>
<accession>A0A7M4F4T8</accession>
<protein>
    <recommendedName>
        <fullName evidence="7">SLAM family member 9</fullName>
    </recommendedName>
</protein>
<sequence>THLQPWLVPPLPLLQGFAQFRGASPRGDEVTFALEIPAGEMLDNVGWTIGTKSLAIVEAGAPPRVVVSQRRYRGRLRVPTDGLSLLIAALSPEDAGSYTAIIHTDKSQFTRIFTLRVYERLPQPRIRCDAQSCANGLCNTTLSCTIPSGGSNVTYSWSPPQPSSTTPQGSTAVIPHPDPLINVTCTAHNPVSNNSTTASVKALCGSSILRGPPPLTSCRQDISARAPTPLPLCSHVGRLVLLALERSTGMKELFASPLGPEAKGPGHQEPG</sequence>
<keyword evidence="6" id="KW-1185">Reference proteome</keyword>
<keyword evidence="4" id="KW-0325">Glycoprotein</keyword>
<dbReference type="InterPro" id="IPR013783">
    <property type="entry name" value="Ig-like_fold"/>
</dbReference>